<feature type="compositionally biased region" description="Polar residues" evidence="1">
    <location>
        <begin position="332"/>
        <end position="348"/>
    </location>
</feature>
<evidence type="ECO:0000256" key="1">
    <source>
        <dbReference type="SAM" id="MobiDB-lite"/>
    </source>
</evidence>
<dbReference type="AlphaFoldDB" id="A0A9P3G5K6"/>
<keyword evidence="4" id="KW-1185">Reference proteome</keyword>
<feature type="domain" description="F-box" evidence="2">
    <location>
        <begin position="4"/>
        <end position="52"/>
    </location>
</feature>
<dbReference type="SUPFAM" id="SSF81383">
    <property type="entry name" value="F-box domain"/>
    <property type="match status" value="1"/>
</dbReference>
<dbReference type="InterPro" id="IPR036047">
    <property type="entry name" value="F-box-like_dom_sf"/>
</dbReference>
<organism evidence="3 4">
    <name type="scientific">Phanerochaete sordida</name>
    <dbReference type="NCBI Taxonomy" id="48140"/>
    <lineage>
        <taxon>Eukaryota</taxon>
        <taxon>Fungi</taxon>
        <taxon>Dikarya</taxon>
        <taxon>Basidiomycota</taxon>
        <taxon>Agaricomycotina</taxon>
        <taxon>Agaricomycetes</taxon>
        <taxon>Polyporales</taxon>
        <taxon>Phanerochaetaceae</taxon>
        <taxon>Phanerochaete</taxon>
    </lineage>
</organism>
<evidence type="ECO:0000313" key="4">
    <source>
        <dbReference type="Proteomes" id="UP000703269"/>
    </source>
</evidence>
<dbReference type="PROSITE" id="PS50181">
    <property type="entry name" value="FBOX"/>
    <property type="match status" value="1"/>
</dbReference>
<evidence type="ECO:0000313" key="3">
    <source>
        <dbReference type="EMBL" id="GJE87919.1"/>
    </source>
</evidence>
<proteinExistence type="predicted"/>
<dbReference type="OrthoDB" id="2796688at2759"/>
<dbReference type="EMBL" id="BPQB01000008">
    <property type="protein sequence ID" value="GJE87919.1"/>
    <property type="molecule type" value="Genomic_DNA"/>
</dbReference>
<evidence type="ECO:0000259" key="2">
    <source>
        <dbReference type="PROSITE" id="PS50181"/>
    </source>
</evidence>
<comment type="caution">
    <text evidence="3">The sequence shown here is derived from an EMBL/GenBank/DDBJ whole genome shotgun (WGS) entry which is preliminary data.</text>
</comment>
<dbReference type="Proteomes" id="UP000703269">
    <property type="component" value="Unassembled WGS sequence"/>
</dbReference>
<dbReference type="Pfam" id="PF12937">
    <property type="entry name" value="F-box-like"/>
    <property type="match status" value="1"/>
</dbReference>
<dbReference type="Gene3D" id="1.20.1280.50">
    <property type="match status" value="1"/>
</dbReference>
<sequence length="626" mass="69521">MSGITKLFTLPAELLINILEELQWGDLLACKLVCRSLNDIVTASPSLQYKIDLPHCGLEDNPEHPLSRTAKIPLLREYQKAWSRIRGFSARKSNSSSVRIEDGPAWELAGGVLAQSIGTKALRFKRTGSRSRGIEESTWDVDYGFNIRDFTMDPGQDLLVALCEPQNADDSYMLNLLSMSNHKHHPLAHNPVLLLPFSQADDFEIRINGSYVGLLVMHALGGAGMDLWSPVMIWNWKTGIKVLAFQNQADEHEYVCSFVFLSDRYVVLAHMTPPLENGALTVIELSDEPEDQEDLPEWATTHPRWTFLLPPCQTESSAIESMELLCDPGPQWQPNTQPIPTSKAQPETSEAEPRAGSQTSTQPPFFLARDDRMIILMMTVMDERSPLLDPYTIRFSISSAHLLAYVRGAAGAFTLRWADWGPESCRAEPQNFIWDGSWPCCVYGTRIAAQHSSVVHTDGQVRRYRPVSLDPNDYEVAAHAVELADFNQAGIRKAVADAGVVPPGTSLSAFFAAPEPVSYQDVRPLEGVDDGFEYYVHPTRLPADFAKFFDDADCVMTCLPYRVCSTGISMNGSENGTEEVQKEGVGLDDPLVNIGPFSAVMLSEDAVVIVREWPEADPDFLIISVQ</sequence>
<feature type="region of interest" description="Disordered" evidence="1">
    <location>
        <begin position="327"/>
        <end position="364"/>
    </location>
</feature>
<reference evidence="3 4" key="1">
    <citation type="submission" date="2021-08" db="EMBL/GenBank/DDBJ databases">
        <title>Draft Genome Sequence of Phanerochaete sordida strain YK-624.</title>
        <authorList>
            <person name="Mori T."/>
            <person name="Dohra H."/>
            <person name="Suzuki T."/>
            <person name="Kawagishi H."/>
            <person name="Hirai H."/>
        </authorList>
    </citation>
    <scope>NUCLEOTIDE SEQUENCE [LARGE SCALE GENOMIC DNA]</scope>
    <source>
        <strain evidence="3 4">YK-624</strain>
    </source>
</reference>
<gene>
    <name evidence="3" type="ORF">PsYK624_040020</name>
</gene>
<protein>
    <submittedName>
        <fullName evidence="3">F-box protein</fullName>
    </submittedName>
</protein>
<dbReference type="SMART" id="SM00256">
    <property type="entry name" value="FBOX"/>
    <property type="match status" value="1"/>
</dbReference>
<dbReference type="InterPro" id="IPR001810">
    <property type="entry name" value="F-box_dom"/>
</dbReference>
<name>A0A9P3G5K6_9APHY</name>
<accession>A0A9P3G5K6</accession>